<comment type="caution">
    <text evidence="2">The sequence shown here is derived from an EMBL/GenBank/DDBJ whole genome shotgun (WGS) entry which is preliminary data.</text>
</comment>
<protein>
    <recommendedName>
        <fullName evidence="4">Transmembrane protein</fullName>
    </recommendedName>
</protein>
<evidence type="ECO:0008006" key="4">
    <source>
        <dbReference type="Google" id="ProtNLM"/>
    </source>
</evidence>
<gene>
    <name evidence="2" type="ORF">KIN20_034928</name>
</gene>
<keyword evidence="1" id="KW-0472">Membrane</keyword>
<proteinExistence type="predicted"/>
<evidence type="ECO:0000313" key="3">
    <source>
        <dbReference type="Proteomes" id="UP001196413"/>
    </source>
</evidence>
<keyword evidence="1" id="KW-0812">Transmembrane</keyword>
<dbReference type="AlphaFoldDB" id="A0AAD5RDD4"/>
<dbReference type="Proteomes" id="UP001196413">
    <property type="component" value="Unassembled WGS sequence"/>
</dbReference>
<organism evidence="2 3">
    <name type="scientific">Parelaphostrongylus tenuis</name>
    <name type="common">Meningeal worm</name>
    <dbReference type="NCBI Taxonomy" id="148309"/>
    <lineage>
        <taxon>Eukaryota</taxon>
        <taxon>Metazoa</taxon>
        <taxon>Ecdysozoa</taxon>
        <taxon>Nematoda</taxon>
        <taxon>Chromadorea</taxon>
        <taxon>Rhabditida</taxon>
        <taxon>Rhabditina</taxon>
        <taxon>Rhabditomorpha</taxon>
        <taxon>Strongyloidea</taxon>
        <taxon>Metastrongylidae</taxon>
        <taxon>Parelaphostrongylus</taxon>
    </lineage>
</organism>
<sequence>MSSTVVAYFRHVGTRKALILKSLPFRNAMLERLSRTHPPVACVVVLEVVCIIMVITLQSSVYGVFFVILVFVAVTSSRI</sequence>
<evidence type="ECO:0000313" key="2">
    <source>
        <dbReference type="EMBL" id="KAJ1372704.1"/>
    </source>
</evidence>
<keyword evidence="3" id="KW-1185">Reference proteome</keyword>
<reference evidence="2" key="1">
    <citation type="submission" date="2021-06" db="EMBL/GenBank/DDBJ databases">
        <title>Parelaphostrongylus tenuis whole genome reference sequence.</title>
        <authorList>
            <person name="Garwood T.J."/>
            <person name="Larsen P.A."/>
            <person name="Fountain-Jones N.M."/>
            <person name="Garbe J.R."/>
            <person name="Macchietto M.G."/>
            <person name="Kania S.A."/>
            <person name="Gerhold R.W."/>
            <person name="Richards J.E."/>
            <person name="Wolf T.M."/>
        </authorList>
    </citation>
    <scope>NUCLEOTIDE SEQUENCE</scope>
    <source>
        <strain evidence="2">MNPRO001-30</strain>
        <tissue evidence="2">Meninges</tissue>
    </source>
</reference>
<keyword evidence="1" id="KW-1133">Transmembrane helix</keyword>
<feature type="transmembrane region" description="Helical" evidence="1">
    <location>
        <begin position="61"/>
        <end position="77"/>
    </location>
</feature>
<accession>A0AAD5RDD4</accession>
<dbReference type="EMBL" id="JAHQIW010007173">
    <property type="protein sequence ID" value="KAJ1372704.1"/>
    <property type="molecule type" value="Genomic_DNA"/>
</dbReference>
<evidence type="ECO:0000256" key="1">
    <source>
        <dbReference type="SAM" id="Phobius"/>
    </source>
</evidence>
<name>A0AAD5RDD4_PARTN</name>